<feature type="compositionally biased region" description="Polar residues" evidence="1">
    <location>
        <begin position="113"/>
        <end position="123"/>
    </location>
</feature>
<keyword evidence="3" id="KW-1185">Reference proteome</keyword>
<organism evidence="2 3">
    <name type="scientific">Solanum stoloniferum</name>
    <dbReference type="NCBI Taxonomy" id="62892"/>
    <lineage>
        <taxon>Eukaryota</taxon>
        <taxon>Viridiplantae</taxon>
        <taxon>Streptophyta</taxon>
        <taxon>Embryophyta</taxon>
        <taxon>Tracheophyta</taxon>
        <taxon>Spermatophyta</taxon>
        <taxon>Magnoliopsida</taxon>
        <taxon>eudicotyledons</taxon>
        <taxon>Gunneridae</taxon>
        <taxon>Pentapetalae</taxon>
        <taxon>asterids</taxon>
        <taxon>lamiids</taxon>
        <taxon>Solanales</taxon>
        <taxon>Solanaceae</taxon>
        <taxon>Solanoideae</taxon>
        <taxon>Solaneae</taxon>
        <taxon>Solanum</taxon>
    </lineage>
</organism>
<sequence>QALKHLSLLPTSKVPHPFLSSPASTANRPLSPLHSFRYNNINNSSRRGGQPPIGKNSSEQQPLDADMSPPGEIDGAAGSTGEQQQPATTARYRRGTPAASSSSEIFSVSNNSGQQLNESSTNKFRIKVLVRQRIPGKR</sequence>
<feature type="compositionally biased region" description="Polar residues" evidence="1">
    <location>
        <begin position="37"/>
        <end position="47"/>
    </location>
</feature>
<dbReference type="AlphaFoldDB" id="A0ABD2UDC0"/>
<evidence type="ECO:0000313" key="2">
    <source>
        <dbReference type="EMBL" id="KAL3365612.1"/>
    </source>
</evidence>
<accession>A0ABD2UDC0</accession>
<proteinExistence type="predicted"/>
<evidence type="ECO:0000313" key="3">
    <source>
        <dbReference type="Proteomes" id="UP001627284"/>
    </source>
</evidence>
<reference evidence="2 3" key="1">
    <citation type="submission" date="2024-05" db="EMBL/GenBank/DDBJ databases">
        <title>De novo assembly of an allotetraploid wild potato.</title>
        <authorList>
            <person name="Hosaka A.J."/>
        </authorList>
    </citation>
    <scope>NUCLEOTIDE SEQUENCE [LARGE SCALE GENOMIC DNA]</scope>
    <source>
        <tissue evidence="2">Young leaves</tissue>
    </source>
</reference>
<name>A0ABD2UDC0_9SOLN</name>
<feature type="non-terminal residue" evidence="2">
    <location>
        <position position="1"/>
    </location>
</feature>
<feature type="region of interest" description="Disordered" evidence="1">
    <location>
        <begin position="1"/>
        <end position="124"/>
    </location>
</feature>
<comment type="caution">
    <text evidence="2">The sequence shown here is derived from an EMBL/GenBank/DDBJ whole genome shotgun (WGS) entry which is preliminary data.</text>
</comment>
<evidence type="ECO:0000256" key="1">
    <source>
        <dbReference type="SAM" id="MobiDB-lite"/>
    </source>
</evidence>
<protein>
    <submittedName>
        <fullName evidence="2">Uncharacterized protein</fullName>
    </submittedName>
</protein>
<dbReference type="Proteomes" id="UP001627284">
    <property type="component" value="Unassembled WGS sequence"/>
</dbReference>
<feature type="compositionally biased region" description="Low complexity" evidence="1">
    <location>
        <begin position="100"/>
        <end position="112"/>
    </location>
</feature>
<dbReference type="EMBL" id="JBJKTR010000006">
    <property type="protein sequence ID" value="KAL3365612.1"/>
    <property type="molecule type" value="Genomic_DNA"/>
</dbReference>
<gene>
    <name evidence="2" type="ORF">AABB24_010635</name>
</gene>